<evidence type="ECO:0000313" key="2">
    <source>
        <dbReference type="EMBL" id="ADG14308.1"/>
    </source>
</evidence>
<protein>
    <submittedName>
        <fullName evidence="2">Peptidoglycan-binding lysin domain protein</fullName>
    </submittedName>
</protein>
<dbReference type="KEGG" id="bge:BC1002_0201"/>
<evidence type="ECO:0000313" key="3">
    <source>
        <dbReference type="Proteomes" id="UP000002190"/>
    </source>
</evidence>
<evidence type="ECO:0000259" key="1">
    <source>
        <dbReference type="SMART" id="SM00257"/>
    </source>
</evidence>
<reference evidence="2 3" key="2">
    <citation type="journal article" date="2012" name="J. Bacteriol.">
        <title>Genome Sequences of Burkholderia sp. Strains CCGE1002 and H160, Isolated from Legume Nodules in Mexico and Brazil.</title>
        <authorList>
            <person name="Ormeno-Orrillo E."/>
            <person name="Rogel M.A."/>
            <person name="Chueire L.M."/>
            <person name="Tiedje J.M."/>
            <person name="Martinez-Romero E."/>
            <person name="Hungria M."/>
        </authorList>
    </citation>
    <scope>NUCLEOTIDE SEQUENCE [LARGE SCALE GENOMIC DNA]</scope>
    <source>
        <strain evidence="2 3">CCGE1002</strain>
    </source>
</reference>
<dbReference type="AlphaFoldDB" id="D5WAK5"/>
<feature type="domain" description="LysM" evidence="1">
    <location>
        <begin position="152"/>
        <end position="194"/>
    </location>
</feature>
<dbReference type="SMART" id="SM00257">
    <property type="entry name" value="LysM"/>
    <property type="match status" value="1"/>
</dbReference>
<proteinExistence type="predicted"/>
<sequence>MAMQAPTRTGFERWQDGVSKAVSDARWNSWDCEIQMAVNEYNLHLRGTSGYVALDWQIIKAILWVETGAHDPQWNSKPMQIGVSGDPGLASLLSGKEGGDLILLPGWKGRLTMSSVRTIAAHNIRAGIGYLLMRMAKFEYRNVPGADPKIYEIAVKPGDSLDKMAKDQGTTIETLRKLNPTAAVLRPGQVLTYRKASIQKVIAGWHPIVTTFIALRYNGGRDPNYARKLDYALSSVRKGKAALCAQ</sequence>
<organism evidence="2 3">
    <name type="scientific">Paraburkholderia atlantica</name>
    <dbReference type="NCBI Taxonomy" id="2654982"/>
    <lineage>
        <taxon>Bacteria</taxon>
        <taxon>Pseudomonadati</taxon>
        <taxon>Pseudomonadota</taxon>
        <taxon>Betaproteobacteria</taxon>
        <taxon>Burkholderiales</taxon>
        <taxon>Burkholderiaceae</taxon>
        <taxon>Paraburkholderia</taxon>
    </lineage>
</organism>
<name>D5WAK5_PARAM</name>
<dbReference type="InterPro" id="IPR036779">
    <property type="entry name" value="LysM_dom_sf"/>
</dbReference>
<dbReference type="CDD" id="cd00118">
    <property type="entry name" value="LysM"/>
    <property type="match status" value="1"/>
</dbReference>
<dbReference type="RefSeq" id="WP_013088211.1">
    <property type="nucleotide sequence ID" value="NC_014117.1"/>
</dbReference>
<dbReference type="GeneID" id="301091603"/>
<dbReference type="STRING" id="640511.BC1002_0201"/>
<reference evidence="2 3" key="1">
    <citation type="submission" date="2010-04" db="EMBL/GenBank/DDBJ databases">
        <title>Complete sequence of chromosome 1 of Burkholderia sp. CCGE1002.</title>
        <authorList>
            <consortium name="US DOE Joint Genome Institute"/>
            <person name="Lucas S."/>
            <person name="Copeland A."/>
            <person name="Lapidus A."/>
            <person name="Cheng J.-F."/>
            <person name="Bruce D."/>
            <person name="Goodwin L."/>
            <person name="Pitluck S."/>
            <person name="Chertkov O."/>
            <person name="Detter J.C."/>
            <person name="Han C."/>
            <person name="Tapia R."/>
            <person name="Land M."/>
            <person name="Hauser L."/>
            <person name="Kyrpides N."/>
            <person name="Ovchinnikova G."/>
            <person name="Martinez-Romero E."/>
            <person name="Hernandez M.A.R."/>
            <person name="Tiedje J.M."/>
            <person name="Woyke T."/>
        </authorList>
    </citation>
    <scope>NUCLEOTIDE SEQUENCE [LARGE SCALE GENOMIC DNA]</scope>
    <source>
        <strain evidence="2 3">CCGE1002</strain>
    </source>
</reference>
<dbReference type="SUPFAM" id="SSF54106">
    <property type="entry name" value="LysM domain"/>
    <property type="match status" value="1"/>
</dbReference>
<dbReference type="HOGENOM" id="CLU_077365_0_0_4"/>
<gene>
    <name evidence="2" type="ordered locus">BC1002_0201</name>
</gene>
<dbReference type="Pfam" id="PF01476">
    <property type="entry name" value="LysM"/>
    <property type="match status" value="1"/>
</dbReference>
<accession>D5WAK5</accession>
<dbReference type="InterPro" id="IPR018392">
    <property type="entry name" value="LysM"/>
</dbReference>
<dbReference type="Gene3D" id="3.10.350.10">
    <property type="entry name" value="LysM domain"/>
    <property type="match status" value="1"/>
</dbReference>
<dbReference type="EMBL" id="CP002013">
    <property type="protein sequence ID" value="ADG14308.1"/>
    <property type="molecule type" value="Genomic_DNA"/>
</dbReference>
<dbReference type="Proteomes" id="UP000002190">
    <property type="component" value="Chromosome 1"/>
</dbReference>
<dbReference type="eggNOG" id="ENOG5032WGK">
    <property type="taxonomic scope" value="Bacteria"/>
</dbReference>